<feature type="compositionally biased region" description="Basic and acidic residues" evidence="1">
    <location>
        <begin position="52"/>
        <end position="63"/>
    </location>
</feature>
<feature type="region of interest" description="Disordered" evidence="1">
    <location>
        <begin position="52"/>
        <end position="84"/>
    </location>
</feature>
<sequence>MTNCNAQQLRFPKNKEKRSSCAVRSVLRVVRMARREGDAVCCSERLRDKNEEWTEGPKEDGVWMDRFGGPPNIDMYTQNGSERI</sequence>
<reference evidence="2 3" key="2">
    <citation type="submission" date="2018-11" db="EMBL/GenBank/DDBJ databases">
        <authorList>
            <consortium name="Pathogen Informatics"/>
        </authorList>
    </citation>
    <scope>NUCLEOTIDE SEQUENCE [LARGE SCALE GENOMIC DNA]</scope>
</reference>
<evidence type="ECO:0000256" key="1">
    <source>
        <dbReference type="SAM" id="MobiDB-lite"/>
    </source>
</evidence>
<evidence type="ECO:0000313" key="2">
    <source>
        <dbReference type="EMBL" id="VDN23083.1"/>
    </source>
</evidence>
<dbReference type="Proteomes" id="UP000271098">
    <property type="component" value="Unassembled WGS sequence"/>
</dbReference>
<evidence type="ECO:0000313" key="4">
    <source>
        <dbReference type="WBParaSite" id="GPUH_0001384801-mRNA-1"/>
    </source>
</evidence>
<gene>
    <name evidence="2" type="ORF">GPUH_LOCUS13833</name>
</gene>
<protein>
    <submittedName>
        <fullName evidence="2 4">Uncharacterized protein</fullName>
    </submittedName>
</protein>
<name>A0A183DYP2_9BILA</name>
<keyword evidence="3" id="KW-1185">Reference proteome</keyword>
<evidence type="ECO:0000313" key="3">
    <source>
        <dbReference type="Proteomes" id="UP000271098"/>
    </source>
</evidence>
<dbReference type="AlphaFoldDB" id="A0A183DYP2"/>
<feature type="compositionally biased region" description="Polar residues" evidence="1">
    <location>
        <begin position="75"/>
        <end position="84"/>
    </location>
</feature>
<accession>A0A183DYP2</accession>
<dbReference type="WBParaSite" id="GPUH_0001384801-mRNA-1">
    <property type="protein sequence ID" value="GPUH_0001384801-mRNA-1"/>
    <property type="gene ID" value="GPUH_0001384801"/>
</dbReference>
<organism evidence="4">
    <name type="scientific">Gongylonema pulchrum</name>
    <dbReference type="NCBI Taxonomy" id="637853"/>
    <lineage>
        <taxon>Eukaryota</taxon>
        <taxon>Metazoa</taxon>
        <taxon>Ecdysozoa</taxon>
        <taxon>Nematoda</taxon>
        <taxon>Chromadorea</taxon>
        <taxon>Rhabditida</taxon>
        <taxon>Spirurina</taxon>
        <taxon>Spiruromorpha</taxon>
        <taxon>Spiruroidea</taxon>
        <taxon>Gongylonematidae</taxon>
        <taxon>Gongylonema</taxon>
    </lineage>
</organism>
<proteinExistence type="predicted"/>
<dbReference type="EMBL" id="UYRT01080618">
    <property type="protein sequence ID" value="VDN23083.1"/>
    <property type="molecule type" value="Genomic_DNA"/>
</dbReference>
<reference evidence="4" key="1">
    <citation type="submission" date="2016-06" db="UniProtKB">
        <authorList>
            <consortium name="WormBaseParasite"/>
        </authorList>
    </citation>
    <scope>IDENTIFICATION</scope>
</reference>